<feature type="coiled-coil region" evidence="1">
    <location>
        <begin position="392"/>
        <end position="433"/>
    </location>
</feature>
<evidence type="ECO:0000256" key="1">
    <source>
        <dbReference type="SAM" id="Coils"/>
    </source>
</evidence>
<keyword evidence="4" id="KW-1185">Reference proteome</keyword>
<feature type="chain" id="PRO_5040374051" evidence="2">
    <location>
        <begin position="18"/>
        <end position="511"/>
    </location>
</feature>
<dbReference type="GO" id="GO:0008356">
    <property type="term" value="P:asymmetric cell division"/>
    <property type="evidence" value="ECO:0007669"/>
    <property type="project" value="InterPro"/>
</dbReference>
<evidence type="ECO:0000313" key="3">
    <source>
        <dbReference type="EMBL" id="KAJ4977718.1"/>
    </source>
</evidence>
<name>A0A9Q0KVT2_9MAGN</name>
<evidence type="ECO:0000256" key="2">
    <source>
        <dbReference type="SAM" id="SignalP"/>
    </source>
</evidence>
<dbReference type="EMBL" id="JAMYWD010000002">
    <property type="protein sequence ID" value="KAJ4977718.1"/>
    <property type="molecule type" value="Genomic_DNA"/>
</dbReference>
<keyword evidence="1" id="KW-0175">Coiled coil</keyword>
<dbReference type="PANTHER" id="PTHR33476:SF4">
    <property type="entry name" value="POLAR LOCALIZATION DURING ASYMMETRIC DIVISION AND PROTEIN"/>
    <property type="match status" value="1"/>
</dbReference>
<gene>
    <name evidence="3" type="ORF">NE237_008498</name>
</gene>
<accession>A0A9Q0KVT2</accession>
<dbReference type="PANTHER" id="PTHR33476">
    <property type="entry name" value="EMB|CAB62613.1"/>
    <property type="match status" value="1"/>
</dbReference>
<keyword evidence="2" id="KW-0732">Signal</keyword>
<dbReference type="InterPro" id="IPR040348">
    <property type="entry name" value="POLAR-like"/>
</dbReference>
<protein>
    <submittedName>
        <fullName evidence="3">Uncharacterized protein</fullName>
    </submittedName>
</protein>
<dbReference type="OrthoDB" id="1657181at2759"/>
<dbReference type="AlphaFoldDB" id="A0A9Q0KVT2"/>
<dbReference type="Proteomes" id="UP001141806">
    <property type="component" value="Unassembled WGS sequence"/>
</dbReference>
<reference evidence="3" key="1">
    <citation type="journal article" date="2023" name="Plant J.">
        <title>The genome of the king protea, Protea cynaroides.</title>
        <authorList>
            <person name="Chang J."/>
            <person name="Duong T.A."/>
            <person name="Schoeman C."/>
            <person name="Ma X."/>
            <person name="Roodt D."/>
            <person name="Barker N."/>
            <person name="Li Z."/>
            <person name="Van de Peer Y."/>
            <person name="Mizrachi E."/>
        </authorList>
    </citation>
    <scope>NUCLEOTIDE SEQUENCE</scope>
    <source>
        <tissue evidence="3">Young leaves</tissue>
    </source>
</reference>
<proteinExistence type="predicted"/>
<feature type="signal peptide" evidence="2">
    <location>
        <begin position="1"/>
        <end position="17"/>
    </location>
</feature>
<organism evidence="3 4">
    <name type="scientific">Protea cynaroides</name>
    <dbReference type="NCBI Taxonomy" id="273540"/>
    <lineage>
        <taxon>Eukaryota</taxon>
        <taxon>Viridiplantae</taxon>
        <taxon>Streptophyta</taxon>
        <taxon>Embryophyta</taxon>
        <taxon>Tracheophyta</taxon>
        <taxon>Spermatophyta</taxon>
        <taxon>Magnoliopsida</taxon>
        <taxon>Proteales</taxon>
        <taxon>Proteaceae</taxon>
        <taxon>Protea</taxon>
    </lineage>
</organism>
<comment type="caution">
    <text evidence="3">The sequence shown here is derived from an EMBL/GenBank/DDBJ whole genome shotgun (WGS) entry which is preliminary data.</text>
</comment>
<sequence length="511" mass="56621">MWQFLLAAAVAGSGFFAQRIFWNGDPSEPTEKSKKQDNEVVEGEEELVPFDLDKPLVPSPCFGSPSMISSGLCRFSESLNCEVGNSKNGEESIFRFSSLDSEGGIESSYGSKGSLKAGAGSHGWKRIDGVKRRFGSTKYVKKSAFTGRYGCVVEEPRKKGRRHFLCLKKRRTSKSATGRRDSCSSTSSTLFSWGLSVGVMYMVSAGKAEINKLNTTVHETAKVVQELQNELDQRKCYRDVQNSRWKSKVGASPRNISCMHEQQLITKSGAEREDINYPKALGLQVTDDFECASGVTEEPEPEALKMDQLEAELESELLKIPWCVTGEASSYEGKLINLGELDPEQSVDIMDIELLDDRLSGPHKPEGIYFNSHQSRGVLPSELDQKLCHLLIEQQESQILELETDLQSSQRKLHEKEAELQALKDTVHHLMTKLSLETASDDETEEAEVQAIGRDWNSCTNSSLSAGLQADGANNMVGKKSIVGMKRAMEFQSCDCHLRENAVSLCGWGCK</sequence>
<evidence type="ECO:0000313" key="4">
    <source>
        <dbReference type="Proteomes" id="UP001141806"/>
    </source>
</evidence>